<reference evidence="1 2" key="1">
    <citation type="journal article" date="2024" name="BMC Genomics">
        <title>Genome assembly of redclaw crayfish (Cherax quadricarinatus) provides insights into its immune adaptation and hypoxia tolerance.</title>
        <authorList>
            <person name="Liu Z."/>
            <person name="Zheng J."/>
            <person name="Li H."/>
            <person name="Fang K."/>
            <person name="Wang S."/>
            <person name="He J."/>
            <person name="Zhou D."/>
            <person name="Weng S."/>
            <person name="Chi M."/>
            <person name="Gu Z."/>
            <person name="He J."/>
            <person name="Li F."/>
            <person name="Wang M."/>
        </authorList>
    </citation>
    <scope>NUCLEOTIDE SEQUENCE [LARGE SCALE GENOMIC DNA]</scope>
    <source>
        <strain evidence="1">ZL_2023a</strain>
    </source>
</reference>
<dbReference type="InterPro" id="IPR036477">
    <property type="entry name" value="Formyl_transf_N_sf"/>
</dbReference>
<name>A0AAW0WZU5_CHEQU</name>
<dbReference type="GO" id="GO:0005739">
    <property type="term" value="C:mitochondrion"/>
    <property type="evidence" value="ECO:0007669"/>
    <property type="project" value="TreeGrafter"/>
</dbReference>
<dbReference type="PANTHER" id="PTHR11138:SF5">
    <property type="entry name" value="METHIONYL-TRNA FORMYLTRANSFERASE, MITOCHONDRIAL"/>
    <property type="match status" value="1"/>
</dbReference>
<dbReference type="AlphaFoldDB" id="A0AAW0WZU5"/>
<dbReference type="Gene3D" id="3.40.50.170">
    <property type="entry name" value="Formyl transferase, N-terminal domain"/>
    <property type="match status" value="1"/>
</dbReference>
<accession>A0AAW0WZU5</accession>
<organism evidence="1 2">
    <name type="scientific">Cherax quadricarinatus</name>
    <name type="common">Australian red claw crayfish</name>
    <dbReference type="NCBI Taxonomy" id="27406"/>
    <lineage>
        <taxon>Eukaryota</taxon>
        <taxon>Metazoa</taxon>
        <taxon>Ecdysozoa</taxon>
        <taxon>Arthropoda</taxon>
        <taxon>Crustacea</taxon>
        <taxon>Multicrustacea</taxon>
        <taxon>Malacostraca</taxon>
        <taxon>Eumalacostraca</taxon>
        <taxon>Eucarida</taxon>
        <taxon>Decapoda</taxon>
        <taxon>Pleocyemata</taxon>
        <taxon>Astacidea</taxon>
        <taxon>Parastacoidea</taxon>
        <taxon>Parastacidae</taxon>
        <taxon>Cherax</taxon>
    </lineage>
</organism>
<dbReference type="GO" id="GO:0004479">
    <property type="term" value="F:methionyl-tRNA formyltransferase activity"/>
    <property type="evidence" value="ECO:0007669"/>
    <property type="project" value="TreeGrafter"/>
</dbReference>
<dbReference type="SUPFAM" id="SSF53328">
    <property type="entry name" value="Formyltransferase"/>
    <property type="match status" value="1"/>
</dbReference>
<protein>
    <recommendedName>
        <fullName evidence="3">Methionyl-tRNA formyltransferase</fullName>
    </recommendedName>
</protein>
<proteinExistence type="predicted"/>
<evidence type="ECO:0000313" key="2">
    <source>
        <dbReference type="Proteomes" id="UP001445076"/>
    </source>
</evidence>
<gene>
    <name evidence="1" type="ORF">OTU49_006773</name>
</gene>
<dbReference type="Proteomes" id="UP001445076">
    <property type="component" value="Unassembled WGS sequence"/>
</dbReference>
<evidence type="ECO:0008006" key="3">
    <source>
        <dbReference type="Google" id="ProtNLM"/>
    </source>
</evidence>
<keyword evidence="2" id="KW-1185">Reference proteome</keyword>
<dbReference type="EMBL" id="JARKIK010000055">
    <property type="protein sequence ID" value="KAK8733128.1"/>
    <property type="molecule type" value="Genomic_DNA"/>
</dbReference>
<evidence type="ECO:0000313" key="1">
    <source>
        <dbReference type="EMBL" id="KAK8733128.1"/>
    </source>
</evidence>
<comment type="caution">
    <text evidence="1">The sequence shown here is derived from an EMBL/GenBank/DDBJ whole genome shotgun (WGS) entry which is preliminary data.</text>
</comment>
<dbReference type="PANTHER" id="PTHR11138">
    <property type="entry name" value="METHIONYL-TRNA FORMYLTRANSFERASE"/>
    <property type="match status" value="1"/>
</dbReference>
<sequence length="139" mass="16431">MKWQLKFQSILKFKLWKDWKFYHFTKNLSDNYRRQERIEEKSKPPWDIMFFGTDEFSLKSLTALHREQQRSGLVGRLDVVSIPSKKTVFAVRQYCQKEGLPIQDWPVVVPHGIYDVGVVASFGRLIPAAVIQAFPLFRR</sequence>